<name>A0A378YM05_9NOCA</name>
<dbReference type="OrthoDB" id="5145129at2"/>
<organism evidence="2 3">
    <name type="scientific">Nocardia otitidiscaviarum</name>
    <dbReference type="NCBI Taxonomy" id="1823"/>
    <lineage>
        <taxon>Bacteria</taxon>
        <taxon>Bacillati</taxon>
        <taxon>Actinomycetota</taxon>
        <taxon>Actinomycetes</taxon>
        <taxon>Mycobacteriales</taxon>
        <taxon>Nocardiaceae</taxon>
        <taxon>Nocardia</taxon>
    </lineage>
</organism>
<evidence type="ECO:0000313" key="3">
    <source>
        <dbReference type="Proteomes" id="UP000255467"/>
    </source>
</evidence>
<gene>
    <name evidence="2" type="ORF">NCTC1934_03199</name>
</gene>
<dbReference type="InterPro" id="IPR013096">
    <property type="entry name" value="Cupin_2"/>
</dbReference>
<keyword evidence="3" id="KW-1185">Reference proteome</keyword>
<dbReference type="Proteomes" id="UP000255467">
    <property type="component" value="Unassembled WGS sequence"/>
</dbReference>
<evidence type="ECO:0000259" key="1">
    <source>
        <dbReference type="Pfam" id="PF07883"/>
    </source>
</evidence>
<dbReference type="RefSeq" id="WP_039810976.1">
    <property type="nucleotide sequence ID" value="NZ_JADLRM010000005.1"/>
</dbReference>
<reference evidence="2 3" key="1">
    <citation type="submission" date="2018-06" db="EMBL/GenBank/DDBJ databases">
        <authorList>
            <consortium name="Pathogen Informatics"/>
            <person name="Doyle S."/>
        </authorList>
    </citation>
    <scope>NUCLEOTIDE SEQUENCE [LARGE SCALE GENOMIC DNA]</scope>
    <source>
        <strain evidence="2 3">NCTC1934</strain>
    </source>
</reference>
<dbReference type="Gene3D" id="2.60.120.10">
    <property type="entry name" value="Jelly Rolls"/>
    <property type="match status" value="1"/>
</dbReference>
<sequence length="124" mass="12704">MSVVRAAEVPVHHLHGSRFTPLIRPSSGSAEVCVWKVEVAPATAGVPHRILREEAFVLLDGAITLTIDGVTTTLAPGDAAVAPTGSTIALGNDSDGPATVLVSTTVGFTGELLDGTVVEPPWVN</sequence>
<dbReference type="STRING" id="1406858.GCA_000710895_05006"/>
<accession>A0A378YM05</accession>
<dbReference type="Pfam" id="PF07883">
    <property type="entry name" value="Cupin_2"/>
    <property type="match status" value="1"/>
</dbReference>
<proteinExistence type="predicted"/>
<evidence type="ECO:0000313" key="2">
    <source>
        <dbReference type="EMBL" id="SUA77828.1"/>
    </source>
</evidence>
<dbReference type="AlphaFoldDB" id="A0A378YM05"/>
<dbReference type="SUPFAM" id="SSF51182">
    <property type="entry name" value="RmlC-like cupins"/>
    <property type="match status" value="1"/>
</dbReference>
<protein>
    <submittedName>
        <fullName evidence="2">Uncharacterized conserved protein, contains double-stranded beta-helix domain</fullName>
    </submittedName>
</protein>
<feature type="domain" description="Cupin type-2" evidence="1">
    <location>
        <begin position="36"/>
        <end position="102"/>
    </location>
</feature>
<dbReference type="EMBL" id="UGRY01000002">
    <property type="protein sequence ID" value="SUA77828.1"/>
    <property type="molecule type" value="Genomic_DNA"/>
</dbReference>
<dbReference type="InterPro" id="IPR011051">
    <property type="entry name" value="RmlC_Cupin_sf"/>
</dbReference>
<dbReference type="InterPro" id="IPR014710">
    <property type="entry name" value="RmlC-like_jellyroll"/>
</dbReference>